<evidence type="ECO:0000313" key="2">
    <source>
        <dbReference type="Proteomes" id="UP000078561"/>
    </source>
</evidence>
<accession>A0A163MSZ4</accession>
<gene>
    <name evidence="1" type="primary">ABSGL_14004.1 scaffold 14385</name>
</gene>
<keyword evidence="2" id="KW-1185">Reference proteome</keyword>
<dbReference type="Proteomes" id="UP000078561">
    <property type="component" value="Unassembled WGS sequence"/>
</dbReference>
<dbReference type="InParanoid" id="A0A163MSZ4"/>
<organism evidence="1">
    <name type="scientific">Absidia glauca</name>
    <name type="common">Pin mould</name>
    <dbReference type="NCBI Taxonomy" id="4829"/>
    <lineage>
        <taxon>Eukaryota</taxon>
        <taxon>Fungi</taxon>
        <taxon>Fungi incertae sedis</taxon>
        <taxon>Mucoromycota</taxon>
        <taxon>Mucoromycotina</taxon>
        <taxon>Mucoromycetes</taxon>
        <taxon>Mucorales</taxon>
        <taxon>Cunninghamellaceae</taxon>
        <taxon>Absidia</taxon>
    </lineage>
</organism>
<dbReference type="EMBL" id="LT554895">
    <property type="protein sequence ID" value="SAM08341.1"/>
    <property type="molecule type" value="Genomic_DNA"/>
</dbReference>
<evidence type="ECO:0000313" key="1">
    <source>
        <dbReference type="EMBL" id="SAM08341.1"/>
    </source>
</evidence>
<dbReference type="AlphaFoldDB" id="A0A163MSZ4"/>
<sequence>MVIYNIDPLERKKKHNLHQLLITHGTKKPKALDSFLSPIFRELDHLSRVGIMVTTADGQIIKAKVQLMTFTGDIPAVADLINHKGHMSYYGCRLCHIKGVKGVTAHDNDGMYFLGYGLGKMLFAMFQPIKKNLYVTSKGKRKYLAARDYLGDLELTKVGEAMALSKPDIPVGHFDGNWDDIVKYPNARAVDWINFVLFVVPTLLAPSLYYDNTREILSNLIIAMHLCLSWKVDQEDRIFIKSSISRFQSFLYTQIQLENLLRNCFTSNIHYLGHIAMIIERLGPLQTYSCRQLERTIGHYKHRTISTTLPPLP</sequence>
<reference evidence="1" key="1">
    <citation type="submission" date="2016-04" db="EMBL/GenBank/DDBJ databases">
        <authorList>
            <person name="Evans L.H."/>
            <person name="Alamgir A."/>
            <person name="Owens N."/>
            <person name="Weber N.D."/>
            <person name="Virtaneva K."/>
            <person name="Barbian K."/>
            <person name="Babar A."/>
            <person name="Rosenke K."/>
        </authorList>
    </citation>
    <scope>NUCLEOTIDE SEQUENCE [LARGE SCALE GENOMIC DNA]</scope>
    <source>
        <strain evidence="1">CBS 101.48</strain>
    </source>
</reference>
<name>A0A163MSZ4_ABSGL</name>
<protein>
    <submittedName>
        <fullName evidence="1">Uncharacterized protein</fullName>
    </submittedName>
</protein>
<dbReference type="OrthoDB" id="2285485at2759"/>
<proteinExistence type="predicted"/>